<dbReference type="AlphaFoldDB" id="A0A0L0SRW3"/>
<dbReference type="SUPFAM" id="SSF50044">
    <property type="entry name" value="SH3-domain"/>
    <property type="match status" value="1"/>
</dbReference>
<name>A0A0L0SRW3_ALLM3</name>
<gene>
    <name evidence="7" type="ORF">AMAG_10942</name>
</gene>
<organism evidence="7 8">
    <name type="scientific">Allomyces macrogynus (strain ATCC 38327)</name>
    <name type="common">Allomyces javanicus var. macrogynus</name>
    <dbReference type="NCBI Taxonomy" id="578462"/>
    <lineage>
        <taxon>Eukaryota</taxon>
        <taxon>Fungi</taxon>
        <taxon>Fungi incertae sedis</taxon>
        <taxon>Blastocladiomycota</taxon>
        <taxon>Blastocladiomycetes</taxon>
        <taxon>Blastocladiales</taxon>
        <taxon>Blastocladiaceae</taxon>
        <taxon>Allomyces</taxon>
    </lineage>
</organism>
<evidence type="ECO:0000313" key="7">
    <source>
        <dbReference type="EMBL" id="KNE65298.1"/>
    </source>
</evidence>
<dbReference type="PROSITE" id="PS50002">
    <property type="entry name" value="SH3"/>
    <property type="match status" value="1"/>
</dbReference>
<feature type="chain" id="PRO_5005548257" description="SH3 domain-containing protein" evidence="5">
    <location>
        <begin position="30"/>
        <end position="570"/>
    </location>
</feature>
<dbReference type="InterPro" id="IPR001452">
    <property type="entry name" value="SH3_domain"/>
</dbReference>
<protein>
    <recommendedName>
        <fullName evidence="6">SH3 domain-containing protein</fullName>
    </recommendedName>
</protein>
<evidence type="ECO:0000256" key="1">
    <source>
        <dbReference type="ARBA" id="ARBA00022443"/>
    </source>
</evidence>
<evidence type="ECO:0000256" key="3">
    <source>
        <dbReference type="SAM" id="MobiDB-lite"/>
    </source>
</evidence>
<keyword evidence="4" id="KW-0472">Membrane</keyword>
<sequence length="570" mass="59663">MPRPRPRRALVAAALLLALTALLLTPSLAAPQLNIPGIGTVNLPGSGSKPTATASESPSATATPTATSASSSAAPSSSGTATATATTAKPKPTVADKCPGGRCKVDGRGSQECIWLEKSKACSSFTGLYIPTNISSYFEMRLPAKRSYLVPELKNATDLDDQFNGEKSYAFMQKYVGEYMVNIAGCQMPDQRWYKTWFCLDLLDFYSQKGDPCSQNSKFSVCASTLDARAASLQFDISNATLCPVGQSGRDQAAKHITFLNTTSYRGTDTSCISGEDNENNASVNQLCGYFSEAAACSHDCKSLNDSVRGKCAQYLAEAKAQSTQAASSSACDPNDKSCEAGSSKTIPIIIGSVVGVLVLGALVVLWRIRKRNAENATKAATMARTENVAPPPYAPAPANIAPPAPVAPAPQPFVPQPVAYPAQPQLPQPAVGGGAEYQQPLMGGPAAAAAAAAAGAGAFAATQQQSSPTSPVPNVIPMPPPAGGEAETERTVTVVKLAFAPSSEDELALNPGDLVTIHNRYSDGWARGSRHPRIGENAPTTGYFPLMVTENVEPRTPPTRFESLSRGRN</sequence>
<keyword evidence="4" id="KW-0812">Transmembrane</keyword>
<dbReference type="Pfam" id="PF00018">
    <property type="entry name" value="SH3_1"/>
    <property type="match status" value="1"/>
</dbReference>
<keyword evidence="1 2" id="KW-0728">SH3 domain</keyword>
<dbReference type="OrthoDB" id="5581484at2759"/>
<feature type="signal peptide" evidence="5">
    <location>
        <begin position="1"/>
        <end position="29"/>
    </location>
</feature>
<dbReference type="Gene3D" id="2.30.30.40">
    <property type="entry name" value="SH3 Domains"/>
    <property type="match status" value="1"/>
</dbReference>
<feature type="compositionally biased region" description="Low complexity" evidence="3">
    <location>
        <begin position="48"/>
        <end position="93"/>
    </location>
</feature>
<feature type="region of interest" description="Disordered" evidence="3">
    <location>
        <begin position="46"/>
        <end position="101"/>
    </location>
</feature>
<reference evidence="8" key="2">
    <citation type="submission" date="2009-11" db="EMBL/GenBank/DDBJ databases">
        <title>The Genome Sequence of Allomyces macrogynus strain ATCC 38327.</title>
        <authorList>
            <consortium name="The Broad Institute Genome Sequencing Platform"/>
            <person name="Russ C."/>
            <person name="Cuomo C."/>
            <person name="Shea T."/>
            <person name="Young S.K."/>
            <person name="Zeng Q."/>
            <person name="Koehrsen M."/>
            <person name="Haas B."/>
            <person name="Borodovsky M."/>
            <person name="Guigo R."/>
            <person name="Alvarado L."/>
            <person name="Berlin A."/>
            <person name="Borenstein D."/>
            <person name="Chen Z."/>
            <person name="Engels R."/>
            <person name="Freedman E."/>
            <person name="Gellesch M."/>
            <person name="Goldberg J."/>
            <person name="Griggs A."/>
            <person name="Gujja S."/>
            <person name="Heiman D."/>
            <person name="Hepburn T."/>
            <person name="Howarth C."/>
            <person name="Jen D."/>
            <person name="Larson L."/>
            <person name="Lewis B."/>
            <person name="Mehta T."/>
            <person name="Park D."/>
            <person name="Pearson M."/>
            <person name="Roberts A."/>
            <person name="Saif S."/>
            <person name="Shenoy N."/>
            <person name="Sisk P."/>
            <person name="Stolte C."/>
            <person name="Sykes S."/>
            <person name="Walk T."/>
            <person name="White J."/>
            <person name="Yandava C."/>
            <person name="Burger G."/>
            <person name="Gray M.W."/>
            <person name="Holland P.W.H."/>
            <person name="King N."/>
            <person name="Lang F.B.F."/>
            <person name="Roger A.J."/>
            <person name="Ruiz-Trillo I."/>
            <person name="Lander E."/>
            <person name="Nusbaum C."/>
        </authorList>
    </citation>
    <scope>NUCLEOTIDE SEQUENCE [LARGE SCALE GENOMIC DNA]</scope>
    <source>
        <strain evidence="8">ATCC 38327</strain>
    </source>
</reference>
<reference evidence="7 8" key="1">
    <citation type="submission" date="2009-11" db="EMBL/GenBank/DDBJ databases">
        <title>Annotation of Allomyces macrogynus ATCC 38327.</title>
        <authorList>
            <consortium name="The Broad Institute Genome Sequencing Platform"/>
            <person name="Russ C."/>
            <person name="Cuomo C."/>
            <person name="Burger G."/>
            <person name="Gray M.W."/>
            <person name="Holland P.W.H."/>
            <person name="King N."/>
            <person name="Lang F.B.F."/>
            <person name="Roger A.J."/>
            <person name="Ruiz-Trillo I."/>
            <person name="Young S.K."/>
            <person name="Zeng Q."/>
            <person name="Gargeya S."/>
            <person name="Fitzgerald M."/>
            <person name="Haas B."/>
            <person name="Abouelleil A."/>
            <person name="Alvarado L."/>
            <person name="Arachchi H.M."/>
            <person name="Berlin A."/>
            <person name="Chapman S.B."/>
            <person name="Gearin G."/>
            <person name="Goldberg J."/>
            <person name="Griggs A."/>
            <person name="Gujja S."/>
            <person name="Hansen M."/>
            <person name="Heiman D."/>
            <person name="Howarth C."/>
            <person name="Larimer J."/>
            <person name="Lui A."/>
            <person name="MacDonald P.J.P."/>
            <person name="McCowen C."/>
            <person name="Montmayeur A."/>
            <person name="Murphy C."/>
            <person name="Neiman D."/>
            <person name="Pearson M."/>
            <person name="Priest M."/>
            <person name="Roberts A."/>
            <person name="Saif S."/>
            <person name="Shea T."/>
            <person name="Sisk P."/>
            <person name="Stolte C."/>
            <person name="Sykes S."/>
            <person name="Wortman J."/>
            <person name="Nusbaum C."/>
            <person name="Birren B."/>
        </authorList>
    </citation>
    <scope>NUCLEOTIDE SEQUENCE [LARGE SCALE GENOMIC DNA]</scope>
    <source>
        <strain evidence="7 8">ATCC 38327</strain>
    </source>
</reference>
<dbReference type="Proteomes" id="UP000054350">
    <property type="component" value="Unassembled WGS sequence"/>
</dbReference>
<accession>A0A0L0SRW3</accession>
<evidence type="ECO:0000256" key="5">
    <source>
        <dbReference type="SAM" id="SignalP"/>
    </source>
</evidence>
<feature type="domain" description="SH3" evidence="6">
    <location>
        <begin position="489"/>
        <end position="555"/>
    </location>
</feature>
<keyword evidence="5" id="KW-0732">Signal</keyword>
<keyword evidence="8" id="KW-1185">Reference proteome</keyword>
<evidence type="ECO:0000256" key="2">
    <source>
        <dbReference type="PROSITE-ProRule" id="PRU00192"/>
    </source>
</evidence>
<keyword evidence="4" id="KW-1133">Transmembrane helix</keyword>
<dbReference type="SMART" id="SM00326">
    <property type="entry name" value="SH3"/>
    <property type="match status" value="1"/>
</dbReference>
<dbReference type="VEuPathDB" id="FungiDB:AMAG_10942"/>
<evidence type="ECO:0000256" key="4">
    <source>
        <dbReference type="SAM" id="Phobius"/>
    </source>
</evidence>
<feature type="transmembrane region" description="Helical" evidence="4">
    <location>
        <begin position="347"/>
        <end position="369"/>
    </location>
</feature>
<proteinExistence type="predicted"/>
<evidence type="ECO:0000313" key="8">
    <source>
        <dbReference type="Proteomes" id="UP000054350"/>
    </source>
</evidence>
<dbReference type="EMBL" id="GG745347">
    <property type="protein sequence ID" value="KNE65298.1"/>
    <property type="molecule type" value="Genomic_DNA"/>
</dbReference>
<dbReference type="InterPro" id="IPR036028">
    <property type="entry name" value="SH3-like_dom_sf"/>
</dbReference>
<evidence type="ECO:0000259" key="6">
    <source>
        <dbReference type="PROSITE" id="PS50002"/>
    </source>
</evidence>